<organism evidence="2 3">
    <name type="scientific">Parafrankia irregularis</name>
    <dbReference type="NCBI Taxonomy" id="795642"/>
    <lineage>
        <taxon>Bacteria</taxon>
        <taxon>Bacillati</taxon>
        <taxon>Actinomycetota</taxon>
        <taxon>Actinomycetes</taxon>
        <taxon>Frankiales</taxon>
        <taxon>Frankiaceae</taxon>
        <taxon>Parafrankia</taxon>
    </lineage>
</organism>
<keyword evidence="2" id="KW-0378">Hydrolase</keyword>
<dbReference type="Pfam" id="PF12697">
    <property type="entry name" value="Abhydrolase_6"/>
    <property type="match status" value="1"/>
</dbReference>
<proteinExistence type="predicted"/>
<dbReference type="PANTHER" id="PTHR43689">
    <property type="entry name" value="HYDROLASE"/>
    <property type="match status" value="1"/>
</dbReference>
<feature type="domain" description="AB hydrolase-1" evidence="1">
    <location>
        <begin position="51"/>
        <end position="308"/>
    </location>
</feature>
<dbReference type="InterPro" id="IPR029058">
    <property type="entry name" value="AB_hydrolase_fold"/>
</dbReference>
<evidence type="ECO:0000259" key="1">
    <source>
        <dbReference type="Pfam" id="PF12697"/>
    </source>
</evidence>
<name>A0A0S4QHD9_9ACTN</name>
<dbReference type="GO" id="GO:0016787">
    <property type="term" value="F:hydrolase activity"/>
    <property type="evidence" value="ECO:0007669"/>
    <property type="project" value="UniProtKB-KW"/>
</dbReference>
<dbReference type="SUPFAM" id="SSF53474">
    <property type="entry name" value="alpha/beta-Hydrolases"/>
    <property type="match status" value="1"/>
</dbReference>
<reference evidence="3" key="1">
    <citation type="submission" date="2015-11" db="EMBL/GenBank/DDBJ databases">
        <authorList>
            <person name="Varghese N."/>
        </authorList>
    </citation>
    <scope>NUCLEOTIDE SEQUENCE [LARGE SCALE GENOMIC DNA]</scope>
    <source>
        <strain evidence="3">DSM 45899</strain>
    </source>
</reference>
<dbReference type="RefSeq" id="WP_165615479.1">
    <property type="nucleotide sequence ID" value="NZ_FAOZ01000003.1"/>
</dbReference>
<evidence type="ECO:0000313" key="3">
    <source>
        <dbReference type="Proteomes" id="UP000198802"/>
    </source>
</evidence>
<dbReference type="AlphaFoldDB" id="A0A0S4QHD9"/>
<dbReference type="EMBL" id="FAOZ01000003">
    <property type="protein sequence ID" value="CUU54654.1"/>
    <property type="molecule type" value="Genomic_DNA"/>
</dbReference>
<keyword evidence="3" id="KW-1185">Reference proteome</keyword>
<accession>A0A0S4QHD9</accession>
<dbReference type="PANTHER" id="PTHR43689:SF8">
    <property type="entry name" value="ALPHA_BETA-HYDROLASES SUPERFAMILY PROTEIN"/>
    <property type="match status" value="1"/>
</dbReference>
<dbReference type="InterPro" id="IPR000073">
    <property type="entry name" value="AB_hydrolase_1"/>
</dbReference>
<dbReference type="Gene3D" id="3.40.50.1820">
    <property type="entry name" value="alpha/beta hydrolase"/>
    <property type="match status" value="1"/>
</dbReference>
<protein>
    <submittedName>
        <fullName evidence="2">2-hydroxy-6-oxonona-2,4-dienedioate hydrolase</fullName>
    </submittedName>
</protein>
<evidence type="ECO:0000313" key="2">
    <source>
        <dbReference type="EMBL" id="CUU54654.1"/>
    </source>
</evidence>
<gene>
    <name evidence="2" type="ORF">Ga0074812_103144</name>
</gene>
<sequence length="332" mass="34833">MTDTPETSPALDDAFGLLTVAMTAGAKITRPVLGGVRTRLIEVGDPGLPIVVLLHGTGGHLEAFAHVLAPFARWFHCVAYDLPGHGWSGPPAAADGGYEVPAYVDHLDAVLDHVDQLRRAASRGRGRGPGDARGRVALVGVSLGGWIAARHAAARPGRVDALVLVAPGGVRADPAVMGALRSLSSAAVERPGEAAVRDRLEWLVADPSTVTDALVATRLRLYRQPGAAERMAGLLCLQDPDVRRRNMISDVEAASIGAATLVLWGTEDPTGPAETGAAFARRIPGARFEALTDLGHWPQFEDPTRFTEVSVPFLRTALAPSSPTDNGKVTGT</sequence>
<dbReference type="Proteomes" id="UP000198802">
    <property type="component" value="Unassembled WGS sequence"/>
</dbReference>